<organism evidence="2 3">
    <name type="scientific">Pseudobacteriovorax antillogorgiicola</name>
    <dbReference type="NCBI Taxonomy" id="1513793"/>
    <lineage>
        <taxon>Bacteria</taxon>
        <taxon>Pseudomonadati</taxon>
        <taxon>Bdellovibrionota</taxon>
        <taxon>Oligoflexia</taxon>
        <taxon>Oligoflexales</taxon>
        <taxon>Pseudobacteriovoracaceae</taxon>
        <taxon>Pseudobacteriovorax</taxon>
    </lineage>
</organism>
<dbReference type="OrthoDB" id="5312505at2"/>
<accession>A0A1Y6B4L2</accession>
<dbReference type="RefSeq" id="WP_132314413.1">
    <property type="nucleotide sequence ID" value="NZ_FWZT01000001.1"/>
</dbReference>
<dbReference type="AlphaFoldDB" id="A0A1Y6B4L2"/>
<sequence length="178" mass="20508">MSDIRSKFPLDHRVFRGGRYLEAFASLDDIDHFELLILLYLGSKMPFDKGFVGQVAFPSVATISRQTKIPESTLRKKIKSLVKKGYLIKNERILMNERGHWQQSSNDYIITNDSFEEFERVKCSQQWMQLERKRAVGQSEVHDSSLFPPDSPAPSSVSIREAPPERRGPCQRQTSFLS</sequence>
<protein>
    <submittedName>
        <fullName evidence="2">Helix-turn-helix domain-containing protein</fullName>
    </submittedName>
</protein>
<evidence type="ECO:0000313" key="3">
    <source>
        <dbReference type="Proteomes" id="UP000192907"/>
    </source>
</evidence>
<proteinExistence type="predicted"/>
<evidence type="ECO:0000313" key="2">
    <source>
        <dbReference type="EMBL" id="SME91701.1"/>
    </source>
</evidence>
<dbReference type="Gene3D" id="1.10.10.10">
    <property type="entry name" value="Winged helix-like DNA-binding domain superfamily/Winged helix DNA-binding domain"/>
    <property type="match status" value="1"/>
</dbReference>
<evidence type="ECO:0000256" key="1">
    <source>
        <dbReference type="SAM" id="MobiDB-lite"/>
    </source>
</evidence>
<dbReference type="EMBL" id="FWZT01000001">
    <property type="protein sequence ID" value="SME91701.1"/>
    <property type="molecule type" value="Genomic_DNA"/>
</dbReference>
<name>A0A1Y6B4L2_9BACT</name>
<reference evidence="3" key="1">
    <citation type="submission" date="2017-04" db="EMBL/GenBank/DDBJ databases">
        <authorList>
            <person name="Varghese N."/>
            <person name="Submissions S."/>
        </authorList>
    </citation>
    <scope>NUCLEOTIDE SEQUENCE [LARGE SCALE GENOMIC DNA]</scope>
    <source>
        <strain evidence="3">RKEM611</strain>
    </source>
</reference>
<dbReference type="InterPro" id="IPR036388">
    <property type="entry name" value="WH-like_DNA-bd_sf"/>
</dbReference>
<dbReference type="Pfam" id="PF13730">
    <property type="entry name" value="HTH_36"/>
    <property type="match status" value="1"/>
</dbReference>
<keyword evidence="3" id="KW-1185">Reference proteome</keyword>
<dbReference type="Proteomes" id="UP000192907">
    <property type="component" value="Unassembled WGS sequence"/>
</dbReference>
<gene>
    <name evidence="2" type="ORF">SAMN06296036_101475</name>
</gene>
<feature type="region of interest" description="Disordered" evidence="1">
    <location>
        <begin position="139"/>
        <end position="178"/>
    </location>
</feature>